<dbReference type="EMBL" id="UINC01003640">
    <property type="protein sequence ID" value="SVA08067.1"/>
    <property type="molecule type" value="Genomic_DNA"/>
</dbReference>
<dbReference type="InterPro" id="IPR000868">
    <property type="entry name" value="Isochorismatase-like_dom"/>
</dbReference>
<name>A0A381T051_9ZZZZ</name>
<organism evidence="3">
    <name type="scientific">marine metagenome</name>
    <dbReference type="NCBI Taxonomy" id="408172"/>
    <lineage>
        <taxon>unclassified sequences</taxon>
        <taxon>metagenomes</taxon>
        <taxon>ecological metagenomes</taxon>
    </lineage>
</organism>
<feature type="domain" description="Isochorismatase-like" evidence="2">
    <location>
        <begin position="24"/>
        <end position="202"/>
    </location>
</feature>
<dbReference type="InterPro" id="IPR036380">
    <property type="entry name" value="Isochorismatase-like_sf"/>
</dbReference>
<gene>
    <name evidence="3" type="ORF">METZ01_LOCUS60921</name>
</gene>
<sequence>MSDESTQENYAGVWDTGLGFGEKSALIVIDLLQGYTTEGSDLYAPGVIECVAQMPDILELARSKNVPIIHTRVLYTQPHLQDGGVWIKKAPVLKDLVLGNPYAEFCEGVEPQEGEVVIVKQYASAFFGTSLVATLNGMGVDTLIITGCTTSGCIRATAVDTVQHGFRPICVRECIGDRAEGPHEANLFDINAKYGDVISKEQAMGYLNSL</sequence>
<keyword evidence="1" id="KW-0378">Hydrolase</keyword>
<accession>A0A381T051</accession>
<dbReference type="AlphaFoldDB" id="A0A381T051"/>
<dbReference type="Gene3D" id="3.40.50.850">
    <property type="entry name" value="Isochorismatase-like"/>
    <property type="match status" value="1"/>
</dbReference>
<evidence type="ECO:0000259" key="2">
    <source>
        <dbReference type="Pfam" id="PF00857"/>
    </source>
</evidence>
<dbReference type="GO" id="GO:0016787">
    <property type="term" value="F:hydrolase activity"/>
    <property type="evidence" value="ECO:0007669"/>
    <property type="project" value="UniProtKB-KW"/>
</dbReference>
<protein>
    <recommendedName>
        <fullName evidence="2">Isochorismatase-like domain-containing protein</fullName>
    </recommendedName>
</protein>
<dbReference type="InterPro" id="IPR050272">
    <property type="entry name" value="Isochorismatase-like_hydrls"/>
</dbReference>
<proteinExistence type="predicted"/>
<dbReference type="CDD" id="cd01015">
    <property type="entry name" value="CSHase"/>
    <property type="match status" value="1"/>
</dbReference>
<reference evidence="3" key="1">
    <citation type="submission" date="2018-05" db="EMBL/GenBank/DDBJ databases">
        <authorList>
            <person name="Lanie J.A."/>
            <person name="Ng W.-L."/>
            <person name="Kazmierczak K.M."/>
            <person name="Andrzejewski T.M."/>
            <person name="Davidsen T.M."/>
            <person name="Wayne K.J."/>
            <person name="Tettelin H."/>
            <person name="Glass J.I."/>
            <person name="Rusch D."/>
            <person name="Podicherti R."/>
            <person name="Tsui H.-C.T."/>
            <person name="Winkler M.E."/>
        </authorList>
    </citation>
    <scope>NUCLEOTIDE SEQUENCE</scope>
</reference>
<dbReference type="SUPFAM" id="SSF52499">
    <property type="entry name" value="Isochorismatase-like hydrolases"/>
    <property type="match status" value="1"/>
</dbReference>
<dbReference type="PANTHER" id="PTHR43540">
    <property type="entry name" value="PEROXYUREIDOACRYLATE/UREIDOACRYLATE AMIDOHYDROLASE-RELATED"/>
    <property type="match status" value="1"/>
</dbReference>
<dbReference type="Pfam" id="PF00857">
    <property type="entry name" value="Isochorismatase"/>
    <property type="match status" value="1"/>
</dbReference>
<dbReference type="PANTHER" id="PTHR43540:SF1">
    <property type="entry name" value="ISOCHORISMATASE HYDROLASE"/>
    <property type="match status" value="1"/>
</dbReference>
<evidence type="ECO:0000256" key="1">
    <source>
        <dbReference type="ARBA" id="ARBA00022801"/>
    </source>
</evidence>
<evidence type="ECO:0000313" key="3">
    <source>
        <dbReference type="EMBL" id="SVA08067.1"/>
    </source>
</evidence>